<organism evidence="1 2">
    <name type="scientific">Nostoc commune NIES-4072</name>
    <dbReference type="NCBI Taxonomy" id="2005467"/>
    <lineage>
        <taxon>Bacteria</taxon>
        <taxon>Bacillati</taxon>
        <taxon>Cyanobacteriota</taxon>
        <taxon>Cyanophyceae</taxon>
        <taxon>Nostocales</taxon>
        <taxon>Nostocaceae</taxon>
        <taxon>Nostoc</taxon>
    </lineage>
</organism>
<proteinExistence type="predicted"/>
<sequence length="47" mass="5379">MRKQIQYLVLNIGHELDRSHTLGLAIDGKKGVVRSVKTEHYKGKIFT</sequence>
<reference evidence="1 2" key="1">
    <citation type="submission" date="2017-06" db="EMBL/GenBank/DDBJ databases">
        <title>Genome sequencing of cyanobaciteial culture collection at National Institute for Environmental Studies (NIES).</title>
        <authorList>
            <person name="Hirose Y."/>
            <person name="Shimura Y."/>
            <person name="Fujisawa T."/>
            <person name="Nakamura Y."/>
            <person name="Kawachi M."/>
        </authorList>
    </citation>
    <scope>NUCLEOTIDE SEQUENCE [LARGE SCALE GENOMIC DNA]</scope>
    <source>
        <strain evidence="1 2">NIES-4072</strain>
    </source>
</reference>
<comment type="caution">
    <text evidence="1">The sequence shown here is derived from an EMBL/GenBank/DDBJ whole genome shotgun (WGS) entry which is preliminary data.</text>
</comment>
<protein>
    <submittedName>
        <fullName evidence="1">Uncharacterized protein</fullName>
    </submittedName>
</protein>
<name>A0A2R5FY87_NOSCO</name>
<dbReference type="AlphaFoldDB" id="A0A2R5FY87"/>
<evidence type="ECO:0000313" key="2">
    <source>
        <dbReference type="Proteomes" id="UP000245124"/>
    </source>
</evidence>
<dbReference type="Proteomes" id="UP000245124">
    <property type="component" value="Unassembled WGS sequence"/>
</dbReference>
<keyword evidence="2" id="KW-1185">Reference proteome</keyword>
<accession>A0A2R5FY87</accession>
<gene>
    <name evidence="1" type="ORF">NIES4072_74390</name>
</gene>
<dbReference type="EMBL" id="BDUD01000010">
    <property type="protein sequence ID" value="GBG23727.1"/>
    <property type="molecule type" value="Genomic_DNA"/>
</dbReference>
<evidence type="ECO:0000313" key="1">
    <source>
        <dbReference type="EMBL" id="GBG23727.1"/>
    </source>
</evidence>